<gene>
    <name evidence="1" type="ORF">PSDVSF_00890</name>
</gene>
<sequence>MPPVNWTIFEGLPGAATDNFEYLCRALVRRHYNKHGSFQGLSNQPGIEFHLNIHSDCPLGEVGRWYGWQCKWYELPSGRALGTTRRKTIEEAILKTQEILPELTDWVLWTRHTLTRGDQKWFYGIETDMKLHLWTKDEVEEHLSGPAEILRGTYFGELVLTPDALAQMHAGAIAPIRQRWIPEVHQTLDAEEQIRLSLGAVEAWAELKDIPEQINEAVQALDDLSSIIPDGMSERVDSIRSAASGYSQLMSDIHAALEGGDYDVAFQLVDKGISFDKEWKKTLRQLRIFKNQAALYLTNVLASFGDVLAALRVLSEVLRQGMIAVLADAGCGKTQMSAQLTSPTEDRGAGILLHGRELSARDRLDDLARTVVIQGRPVETFESLIAALDAAGERSGRRLPLIIDGLNEAEDPRQWKAYLESLRVILENYPYVLLVVTLRSEFAPESLPDDIQQFDIPGFRGHLVEAARAYFHYYKIDIGDAELPIELLNHPLKMRLFCEVTNPERKKTVGVEAMPGSLTNLFEKYLDQIADRIAQLAPSSCRYYASDILSALNATGYTLWSENIRSVELNRLRQILGDAQRNWDQSLVRALEHEGVFYRVPGSTPGVSEISINYDALAGHIVADSLLSQHGGASFGDWLKEEPQASLLFGSMGERHTLSGDILVALVGLVPCRMYRQQFWSLLDGQARERALYLSAWLSPEQLDSETVKLLGEMVKQEPDYYGRDLLSLLIATRAAKNHPLDATFLDNILRSMTVVERDVRWTQWIRRSADDRKEDILRIEDRWKTSGLRRREDSLRALWLQWVLTATNRTLRDHATRALFWYGTNAPAELFEQTLSSLSINDPYVPERLLAASYGVAMALWADSEAQVLHLALPDFANSLVEKLFEPGAPNATRHVLIKEYALGLIQLAQKISPACIPEEKKGLLQPPFDQIPEGFPEVEDIDDSVTEIAKSAIRMDFGNYTLGRLIPERGNYDYDNDTYKVVRKKIEHRIVDLGYGEEVFGELDSRINDMGWRRGPYREGKIERYGKKYSWIAYFEMYGLRLDRGELPDWRQDERALDVDVDPTFSEAPKEWLPDLPDVFAKPLGDVPEWISEGPTPDYTSLLQPESVDEQEGPWILLEGFIEQNASDDARRVFTFLRGVLAEEGDVEKILQKFAAIKYPGNIAIPEPLDDHYCFSGEIPWSAQYARALRNADGSPKPDRRGAFGHHPNPGIPVEVPVCRYCWESHHSELNQSGNVIVPAPALSESVGLVGKWGQWDYYDSEGKLATLCRVFQEDGAAYMSKLFYIRKDLLEKYLEETGQKLVWMLWGEREFHHRYFTEIMEDHYGLLRNHKHIHRFAMTL</sequence>
<accession>A0ABN6ELE1</accession>
<proteinExistence type="predicted"/>
<evidence type="ECO:0008006" key="3">
    <source>
        <dbReference type="Google" id="ProtNLM"/>
    </source>
</evidence>
<organism evidence="1 2">
    <name type="scientific">Pseudodesulfovibrio sediminis</name>
    <dbReference type="NCBI Taxonomy" id="2810563"/>
    <lineage>
        <taxon>Bacteria</taxon>
        <taxon>Pseudomonadati</taxon>
        <taxon>Thermodesulfobacteriota</taxon>
        <taxon>Desulfovibrionia</taxon>
        <taxon>Desulfovibrionales</taxon>
        <taxon>Desulfovibrionaceae</taxon>
    </lineage>
</organism>
<evidence type="ECO:0000313" key="2">
    <source>
        <dbReference type="Proteomes" id="UP001053296"/>
    </source>
</evidence>
<dbReference type="Proteomes" id="UP001053296">
    <property type="component" value="Chromosome"/>
</dbReference>
<evidence type="ECO:0000313" key="1">
    <source>
        <dbReference type="EMBL" id="BCS86847.1"/>
    </source>
</evidence>
<name>A0ABN6ELE1_9BACT</name>
<reference evidence="1" key="1">
    <citation type="journal article" date="2022" name="Arch. Microbiol.">
        <title>Pseudodesulfovibrio sediminis sp. nov., a mesophilic and neutrophilic sulfate-reducing bacterium isolated from sediment of a brackish lake.</title>
        <authorList>
            <person name="Takahashi A."/>
            <person name="Kojima H."/>
            <person name="Watanabe M."/>
            <person name="Fukui M."/>
        </authorList>
    </citation>
    <scope>NUCLEOTIDE SEQUENCE</scope>
    <source>
        <strain evidence="1">SF6</strain>
    </source>
</reference>
<keyword evidence="2" id="KW-1185">Reference proteome</keyword>
<dbReference type="EMBL" id="AP024485">
    <property type="protein sequence ID" value="BCS86847.1"/>
    <property type="molecule type" value="Genomic_DNA"/>
</dbReference>
<protein>
    <recommendedName>
        <fullName evidence="3">NACHT domain-containing protein</fullName>
    </recommendedName>
</protein>